<dbReference type="AlphaFoldDB" id="A0A915JCC6"/>
<accession>A0A915JCC6</accession>
<organism evidence="2 3">
    <name type="scientific">Romanomermis culicivorax</name>
    <name type="common">Nematode worm</name>
    <dbReference type="NCBI Taxonomy" id="13658"/>
    <lineage>
        <taxon>Eukaryota</taxon>
        <taxon>Metazoa</taxon>
        <taxon>Ecdysozoa</taxon>
        <taxon>Nematoda</taxon>
        <taxon>Enoplea</taxon>
        <taxon>Dorylaimia</taxon>
        <taxon>Mermithida</taxon>
        <taxon>Mermithoidea</taxon>
        <taxon>Mermithidae</taxon>
        <taxon>Romanomermis</taxon>
    </lineage>
</organism>
<feature type="signal peptide" evidence="1">
    <location>
        <begin position="1"/>
        <end position="17"/>
    </location>
</feature>
<evidence type="ECO:0000313" key="2">
    <source>
        <dbReference type="Proteomes" id="UP000887565"/>
    </source>
</evidence>
<dbReference type="Proteomes" id="UP000887565">
    <property type="component" value="Unplaced"/>
</dbReference>
<name>A0A915JCC6_ROMCU</name>
<protein>
    <submittedName>
        <fullName evidence="3">Uncharacterized protein</fullName>
    </submittedName>
</protein>
<dbReference type="WBParaSite" id="nRc.2.0.1.t24158-RA">
    <property type="protein sequence ID" value="nRc.2.0.1.t24158-RA"/>
    <property type="gene ID" value="nRc.2.0.1.g24158"/>
</dbReference>
<evidence type="ECO:0000313" key="3">
    <source>
        <dbReference type="WBParaSite" id="nRc.2.0.1.t24158-RA"/>
    </source>
</evidence>
<sequence>MVLINFFSCLGVRVTMAIHIRATNASLALYQYFRAHYRTTCQEPQPPVSPDVAVLILRCVAGLWAKELGVVDSVYTAHSALFLYEARGLDNPSCPLQAYNTAVGLVDSWMAYLQYLLFLQPPKIADIQRIYFQYHSETDPPVPLLRRHNFSARWNLLPLRSLPPTGLPLDRPSLIVMQLPPPGINPLLPSHMQTNTSSSCGCDTADYGDYSCYSHYVHFDGHDDPCDPHGYDNDRHHHDSRDRSDDHNISLRVRYSPSSPPLMQSFCTVMSVFLVFINLVSTGCFV</sequence>
<keyword evidence="2" id="KW-1185">Reference proteome</keyword>
<keyword evidence="1" id="KW-0732">Signal</keyword>
<evidence type="ECO:0000256" key="1">
    <source>
        <dbReference type="SAM" id="SignalP"/>
    </source>
</evidence>
<reference evidence="3" key="1">
    <citation type="submission" date="2022-11" db="UniProtKB">
        <authorList>
            <consortium name="WormBaseParasite"/>
        </authorList>
    </citation>
    <scope>IDENTIFICATION</scope>
</reference>
<proteinExistence type="predicted"/>
<feature type="chain" id="PRO_5038008203" evidence="1">
    <location>
        <begin position="18"/>
        <end position="286"/>
    </location>
</feature>